<accession>A0A3N5CCF7</accession>
<dbReference type="NCBIfam" id="NF010189">
    <property type="entry name" value="PRK13668.1"/>
    <property type="match status" value="1"/>
</dbReference>
<gene>
    <name evidence="1" type="ORF">EDD62_0312</name>
</gene>
<keyword evidence="2" id="KW-1185">Reference proteome</keyword>
<dbReference type="OrthoDB" id="154553at2"/>
<sequence>MNVFEMRDLIKEQLDLSKVNTSFNLEDDTLRIERKDNEKGLSIKIGQVINKYKENGEQAVEEIVYYINSTIEAHGLDESQFNGDDIYPVIRATSFHQETTSGSRFITTPHTAETMIYYAIDLENTYRLIDESLITKLNMTEEEVKERALFNIKRKPTPMNQDEVNGNIYYFVNSKDGYDASRILNKPFLEEMKSKIEGEMMIATPHQDTLIIADIRNSTGYDVLAQMTMHFFTNGIVPITSLSFSYKDDGSLEPVFILGKQGKSRHKKE</sequence>
<dbReference type="InterPro" id="IPR010838">
    <property type="entry name" value="DUF1444"/>
</dbReference>
<dbReference type="EMBL" id="RKRK01000002">
    <property type="protein sequence ID" value="RPF57682.1"/>
    <property type="molecule type" value="Genomic_DNA"/>
</dbReference>
<dbReference type="RefSeq" id="WP_123807271.1">
    <property type="nucleotide sequence ID" value="NZ_RKRK01000002.1"/>
</dbReference>
<evidence type="ECO:0000313" key="2">
    <source>
        <dbReference type="Proteomes" id="UP000277108"/>
    </source>
</evidence>
<dbReference type="AlphaFoldDB" id="A0A3N5CCF7"/>
<dbReference type="Proteomes" id="UP000277108">
    <property type="component" value="Unassembled WGS sequence"/>
</dbReference>
<proteinExistence type="predicted"/>
<dbReference type="Pfam" id="PF07285">
    <property type="entry name" value="DUF1444"/>
    <property type="match status" value="1"/>
</dbReference>
<reference evidence="1 2" key="1">
    <citation type="submission" date="2018-11" db="EMBL/GenBank/DDBJ databases">
        <title>Genomic Encyclopedia of Type Strains, Phase IV (KMG-IV): sequencing the most valuable type-strain genomes for metagenomic binning, comparative biology and taxonomic classification.</title>
        <authorList>
            <person name="Goeker M."/>
        </authorList>
    </citation>
    <scope>NUCLEOTIDE SEQUENCE [LARGE SCALE GENOMIC DNA]</scope>
    <source>
        <strain evidence="1 2">DSM 29158</strain>
    </source>
</reference>
<protein>
    <submittedName>
        <fullName evidence="1">Uncharacterized protein YtpQ (UPF0354 family)</fullName>
    </submittedName>
</protein>
<organism evidence="1 2">
    <name type="scientific">Abyssicoccus albus</name>
    <dbReference type="NCBI Taxonomy" id="1817405"/>
    <lineage>
        <taxon>Bacteria</taxon>
        <taxon>Bacillati</taxon>
        <taxon>Bacillota</taxon>
        <taxon>Bacilli</taxon>
        <taxon>Bacillales</taxon>
        <taxon>Abyssicoccaceae</taxon>
    </lineage>
</organism>
<name>A0A3N5CCF7_9BACL</name>
<evidence type="ECO:0000313" key="1">
    <source>
        <dbReference type="EMBL" id="RPF57682.1"/>
    </source>
</evidence>
<comment type="caution">
    <text evidence="1">The sequence shown here is derived from an EMBL/GenBank/DDBJ whole genome shotgun (WGS) entry which is preliminary data.</text>
</comment>